<evidence type="ECO:0000256" key="4">
    <source>
        <dbReference type="PIRSR" id="PIRSR000390-2"/>
    </source>
</evidence>
<dbReference type="InterPro" id="IPR015421">
    <property type="entry name" value="PyrdxlP-dep_Trfase_major"/>
</dbReference>
<dbReference type="STRING" id="454.Lisr_0162"/>
<dbReference type="OrthoDB" id="9804264at2"/>
<dbReference type="GO" id="GO:0030170">
    <property type="term" value="F:pyridoxal phosphate binding"/>
    <property type="evidence" value="ECO:0007669"/>
    <property type="project" value="TreeGrafter"/>
</dbReference>
<dbReference type="InterPro" id="IPR000653">
    <property type="entry name" value="DegT/StrS_aminotransferase"/>
</dbReference>
<evidence type="ECO:0000313" key="6">
    <source>
        <dbReference type="EMBL" id="KTD33984.1"/>
    </source>
</evidence>
<accession>A0A0W0WNS1</accession>
<comment type="caution">
    <text evidence="6">The sequence shown here is derived from an EMBL/GenBank/DDBJ whole genome shotgun (WGS) entry which is preliminary data.</text>
</comment>
<dbReference type="AlphaFoldDB" id="A0A0W0WNS1"/>
<gene>
    <name evidence="6" type="primary">yvfE</name>
    <name evidence="6" type="ORF">Lisr_0162</name>
</gene>
<dbReference type="PIRSF" id="PIRSF000390">
    <property type="entry name" value="PLP_StrS"/>
    <property type="match status" value="1"/>
</dbReference>
<evidence type="ECO:0000256" key="1">
    <source>
        <dbReference type="ARBA" id="ARBA00022898"/>
    </source>
</evidence>
<feature type="active site" description="Proton acceptor" evidence="3">
    <location>
        <position position="198"/>
    </location>
</feature>
<evidence type="ECO:0000256" key="2">
    <source>
        <dbReference type="ARBA" id="ARBA00037999"/>
    </source>
</evidence>
<sequence length="399" mass="44910">MHKLKFALLGSPPAFKKKLPVGQLYFPDWQRYESAMRGIFERRYYTNHGPLVQKFEAKLQEYLGVKHAICVTNATIGLIMAAEALELTRKVIVPAYTFIASVQSLSWAGLEPVFCDVDPHTHQMSVEKIEHILDENVTAIMGVNLWGGACDISKLQAFASSHNLKLYFDSAHAFGCSIGTKKIGNFGELEVFSFHATKILSATEGGCVCTNDNLLAARLRNIRSSYGAGIPVPVVKTANGRMSEAQAAIALMSFEEFPKNQENNYHLFKLYKQYLQKIPGILLIEPKGVTFSNYQYVVCEVDKKIFGLSRDKLVMLLNAENIASRRYFYPPLHHLPQYNNGLQNKSLRLPVTEYLCESCMQLPIGQRVSEDAVKKICGIIERAYESRHQLISFFKGVHC</sequence>
<dbReference type="EMBL" id="LNYH01000005">
    <property type="protein sequence ID" value="KTD33984.1"/>
    <property type="molecule type" value="Genomic_DNA"/>
</dbReference>
<dbReference type="Gene3D" id="3.40.640.10">
    <property type="entry name" value="Type I PLP-dependent aspartate aminotransferase-like (Major domain)"/>
    <property type="match status" value="1"/>
</dbReference>
<feature type="modified residue" description="N6-(pyridoxal phosphate)lysine" evidence="4">
    <location>
        <position position="198"/>
    </location>
</feature>
<keyword evidence="1 4" id="KW-0663">Pyridoxal phosphate</keyword>
<dbReference type="Pfam" id="PF01041">
    <property type="entry name" value="DegT_DnrJ_EryC1"/>
    <property type="match status" value="1"/>
</dbReference>
<dbReference type="PATRIC" id="fig|454.4.peg.169"/>
<organism evidence="6 7">
    <name type="scientific">Legionella israelensis</name>
    <dbReference type="NCBI Taxonomy" id="454"/>
    <lineage>
        <taxon>Bacteria</taxon>
        <taxon>Pseudomonadati</taxon>
        <taxon>Pseudomonadota</taxon>
        <taxon>Gammaproteobacteria</taxon>
        <taxon>Legionellales</taxon>
        <taxon>Legionellaceae</taxon>
        <taxon>Legionella</taxon>
    </lineage>
</organism>
<dbReference type="SUPFAM" id="SSF53383">
    <property type="entry name" value="PLP-dependent transferases"/>
    <property type="match status" value="1"/>
</dbReference>
<dbReference type="Gene3D" id="3.90.1150.10">
    <property type="entry name" value="Aspartate Aminotransferase, domain 1"/>
    <property type="match status" value="1"/>
</dbReference>
<evidence type="ECO:0000313" key="7">
    <source>
        <dbReference type="Proteomes" id="UP000054761"/>
    </source>
</evidence>
<dbReference type="InterPro" id="IPR015424">
    <property type="entry name" value="PyrdxlP-dep_Trfase"/>
</dbReference>
<proteinExistence type="inferred from homology"/>
<dbReference type="Proteomes" id="UP000054761">
    <property type="component" value="Unassembled WGS sequence"/>
</dbReference>
<dbReference type="PANTHER" id="PTHR30244">
    <property type="entry name" value="TRANSAMINASE"/>
    <property type="match status" value="1"/>
</dbReference>
<dbReference type="InterPro" id="IPR015422">
    <property type="entry name" value="PyrdxlP-dep_Trfase_small"/>
</dbReference>
<keyword evidence="7" id="KW-1185">Reference proteome</keyword>
<name>A0A0W0WNS1_9GAMM</name>
<dbReference type="PANTHER" id="PTHR30244:SF9">
    <property type="entry name" value="PROTEIN RV3402C"/>
    <property type="match status" value="1"/>
</dbReference>
<evidence type="ECO:0000256" key="3">
    <source>
        <dbReference type="PIRSR" id="PIRSR000390-1"/>
    </source>
</evidence>
<protein>
    <submittedName>
        <fullName evidence="6">Cell wall biosynthesis regulatory pyridoxal phosphate-dependent protein</fullName>
    </submittedName>
</protein>
<comment type="similarity">
    <text evidence="2 5">Belongs to the DegT/DnrJ/EryC1 family.</text>
</comment>
<dbReference type="CDD" id="cd00616">
    <property type="entry name" value="AHBA_syn"/>
    <property type="match status" value="1"/>
</dbReference>
<evidence type="ECO:0000256" key="5">
    <source>
        <dbReference type="RuleBase" id="RU004508"/>
    </source>
</evidence>
<dbReference type="RefSeq" id="WP_058500554.1">
    <property type="nucleotide sequence ID" value="NZ_CAAAJA010000005.1"/>
</dbReference>
<reference evidence="6 7" key="1">
    <citation type="submission" date="2015-11" db="EMBL/GenBank/DDBJ databases">
        <title>Genomic analysis of 38 Legionella species identifies large and diverse effector repertoires.</title>
        <authorList>
            <person name="Burstein D."/>
            <person name="Amaro F."/>
            <person name="Zusman T."/>
            <person name="Lifshitz Z."/>
            <person name="Cohen O."/>
            <person name="Gilbert J.A."/>
            <person name="Pupko T."/>
            <person name="Shuman H.A."/>
            <person name="Segal G."/>
        </authorList>
    </citation>
    <scope>NUCLEOTIDE SEQUENCE [LARGE SCALE GENOMIC DNA]</scope>
    <source>
        <strain evidence="6 7">Bercovier 4</strain>
    </source>
</reference>
<dbReference type="GO" id="GO:0000271">
    <property type="term" value="P:polysaccharide biosynthetic process"/>
    <property type="evidence" value="ECO:0007669"/>
    <property type="project" value="TreeGrafter"/>
</dbReference>
<dbReference type="GO" id="GO:0008483">
    <property type="term" value="F:transaminase activity"/>
    <property type="evidence" value="ECO:0007669"/>
    <property type="project" value="TreeGrafter"/>
</dbReference>